<keyword evidence="3" id="KW-1185">Reference proteome</keyword>
<dbReference type="Proteomes" id="UP000619761">
    <property type="component" value="Unassembled WGS sequence"/>
</dbReference>
<evidence type="ECO:0008006" key="4">
    <source>
        <dbReference type="Google" id="ProtNLM"/>
    </source>
</evidence>
<keyword evidence="1" id="KW-0732">Signal</keyword>
<gene>
    <name evidence="2" type="ORF">GCM10011613_15060</name>
</gene>
<evidence type="ECO:0000256" key="1">
    <source>
        <dbReference type="SAM" id="SignalP"/>
    </source>
</evidence>
<feature type="signal peptide" evidence="1">
    <location>
        <begin position="1"/>
        <end position="22"/>
    </location>
</feature>
<accession>A0ABQ3AY25</accession>
<organism evidence="2 3">
    <name type="scientific">Cellvibrio zantedeschiae</name>
    <dbReference type="NCBI Taxonomy" id="1237077"/>
    <lineage>
        <taxon>Bacteria</taxon>
        <taxon>Pseudomonadati</taxon>
        <taxon>Pseudomonadota</taxon>
        <taxon>Gammaproteobacteria</taxon>
        <taxon>Cellvibrionales</taxon>
        <taxon>Cellvibrionaceae</taxon>
        <taxon>Cellvibrio</taxon>
    </lineage>
</organism>
<protein>
    <recommendedName>
        <fullName evidence="4">DUF4198 domain-containing protein</fullName>
    </recommendedName>
</protein>
<feature type="chain" id="PRO_5047011197" description="DUF4198 domain-containing protein" evidence="1">
    <location>
        <begin position="23"/>
        <end position="239"/>
    </location>
</feature>
<evidence type="ECO:0000313" key="2">
    <source>
        <dbReference type="EMBL" id="GGY71339.1"/>
    </source>
</evidence>
<reference evidence="3" key="1">
    <citation type="journal article" date="2019" name="Int. J. Syst. Evol. Microbiol.">
        <title>The Global Catalogue of Microorganisms (GCM) 10K type strain sequencing project: providing services to taxonomists for standard genome sequencing and annotation.</title>
        <authorList>
            <consortium name="The Broad Institute Genomics Platform"/>
            <consortium name="The Broad Institute Genome Sequencing Center for Infectious Disease"/>
            <person name="Wu L."/>
            <person name="Ma J."/>
        </authorList>
    </citation>
    <scope>NUCLEOTIDE SEQUENCE [LARGE SCALE GENOMIC DNA]</scope>
    <source>
        <strain evidence="3">KCTC 32239</strain>
    </source>
</reference>
<name>A0ABQ3AY25_9GAMM</name>
<dbReference type="RefSeq" id="WP_189417201.1">
    <property type="nucleotide sequence ID" value="NZ_BMYZ01000001.1"/>
</dbReference>
<sequence>MFSLRVFAVVVVLLGFSVSSLANDGYLVSGKAFNLKTGKLAYRELITGLDENKEVQVNYAKPDGVIFARKTLNYSTEVFQPGFVLDDERDDETVSAVFDAGRLLLTHRTKGNSQTKTLYETSKLIIDAGVDSFIQQQWPKLTAGKKIEFEVADARHLGIEKFVIKEVDASVSPLAYKGAGETWKYFRVDTANKLSSIFTEPMHYAYEPDGQYLMRYQGRANIDNESGEAWDVRIEYEYF</sequence>
<dbReference type="EMBL" id="BMYZ01000001">
    <property type="protein sequence ID" value="GGY71339.1"/>
    <property type="molecule type" value="Genomic_DNA"/>
</dbReference>
<comment type="caution">
    <text evidence="2">The sequence shown here is derived from an EMBL/GenBank/DDBJ whole genome shotgun (WGS) entry which is preliminary data.</text>
</comment>
<proteinExistence type="predicted"/>
<evidence type="ECO:0000313" key="3">
    <source>
        <dbReference type="Proteomes" id="UP000619761"/>
    </source>
</evidence>